<dbReference type="SMART" id="SM00220">
    <property type="entry name" value="S_TKc"/>
    <property type="match status" value="1"/>
</dbReference>
<dbReference type="SUPFAM" id="SSF56112">
    <property type="entry name" value="Protein kinase-like (PK-like)"/>
    <property type="match status" value="1"/>
</dbReference>
<dbReference type="PROSITE" id="PS50011">
    <property type="entry name" value="PROTEIN_KINASE_DOM"/>
    <property type="match status" value="1"/>
</dbReference>
<proteinExistence type="predicted"/>
<name>A0A8H6VGG0_9PEZI</name>
<keyword evidence="5" id="KW-0067">ATP-binding</keyword>
<dbReference type="EC" id="2.7.11.1" evidence="1"/>
<dbReference type="Proteomes" id="UP000660729">
    <property type="component" value="Unassembled WGS sequence"/>
</dbReference>
<evidence type="ECO:0000256" key="6">
    <source>
        <dbReference type="SAM" id="MobiDB-lite"/>
    </source>
</evidence>
<accession>A0A8H6VGG0</accession>
<dbReference type="AlphaFoldDB" id="A0A8H6VGG0"/>
<dbReference type="InterPro" id="IPR008271">
    <property type="entry name" value="Ser/Thr_kinase_AS"/>
</dbReference>
<gene>
    <name evidence="8" type="ORF">HII31_08254</name>
</gene>
<feature type="compositionally biased region" description="Acidic residues" evidence="6">
    <location>
        <begin position="74"/>
        <end position="86"/>
    </location>
</feature>
<feature type="region of interest" description="Disordered" evidence="6">
    <location>
        <begin position="1"/>
        <end position="133"/>
    </location>
</feature>
<sequence>MPPKEKTFREGTRRSDRLKGTVVPNYGPKPRKRKAAKTSEPPPPPPSKRSRNGDGSEDNASADEAQRPLHMVPEEDEREVADDQAIDEGKEEPVIPSPADAASETDPTRDENKNTYHNSLVDEADPTAKLSDPDLVAHRLTEAEERVRDEYPNAKWAETVLRTVAGQLVEQNISQDFLDYLVPALRRDNWSDCVCAIGKLTVLHSLEGDQAGTGIKWTHAGDIGNYVEFDIDWEEVWAEEGLQDRLLPKHDPAWSELLVSLRDYERDLDIGNDLSNELWYAFQRTRNLVRDGASIHLAPVRAESIEEWSEYINSTLPQNEKTALQNLWTDAADRMAESHGEDAKISVLQKMQQALEAWEEDTYSPRMPEFHVCETAWELMFEQIDEYTDDPADLAFKVQIGDLHEYYLELRRYNPDFTFKPPPFVAANNAKIETGWKREGIRIRFEDEPELDSFDARYTAMQKHMEKTRKAYVHDVDPPPAMTIDLIGEPRALRLGLRGVGTDLDAEWQWDRSLGQGGFGHAGLWKRVDENGALIDRIVAKESYHKHFTSPSLWNGPSLHRIPKEGALMKLVNRIPDSENVLRCQGWRVYGLLRVIRIYVDYCEYGDLQQLIQIYHRKREVELLFQDDESSTEHYLPVRVIWAIFESLVAALCLLHYGGMPWHPPGPEWEPMLHRDIKPHNIFLGKPDNFIWNQIPTPKLADFGLATHDYRIPGSGTKGYQAPEQYKYGFEDADYNEDNPITLKSDIWAVGRTILALMNLERGRDVKVYKFNSEYELPEYHDDATEAFYPKDLRDLVELCLRDKPAERPDAMKLWEWIQIHVGTVIGRKWLPMKMAYKPTDEMALDLPGGEGAD</sequence>
<dbReference type="InterPro" id="IPR011009">
    <property type="entry name" value="Kinase-like_dom_sf"/>
</dbReference>
<evidence type="ECO:0000256" key="2">
    <source>
        <dbReference type="ARBA" id="ARBA00022679"/>
    </source>
</evidence>
<evidence type="ECO:0000313" key="8">
    <source>
        <dbReference type="EMBL" id="KAF7190540.1"/>
    </source>
</evidence>
<dbReference type="GO" id="GO:0004674">
    <property type="term" value="F:protein serine/threonine kinase activity"/>
    <property type="evidence" value="ECO:0007669"/>
    <property type="project" value="UniProtKB-EC"/>
</dbReference>
<feature type="domain" description="Protein kinase" evidence="7">
    <location>
        <begin position="508"/>
        <end position="831"/>
    </location>
</feature>
<feature type="compositionally biased region" description="Basic and acidic residues" evidence="6">
    <location>
        <begin position="1"/>
        <end position="19"/>
    </location>
</feature>
<dbReference type="PANTHER" id="PTHR43671:SF13">
    <property type="entry name" value="SERINE_THREONINE-PROTEIN KINASE NEK2"/>
    <property type="match status" value="1"/>
</dbReference>
<keyword evidence="9" id="KW-1185">Reference proteome</keyword>
<comment type="caution">
    <text evidence="8">The sequence shown here is derived from an EMBL/GenBank/DDBJ whole genome shotgun (WGS) entry which is preliminary data.</text>
</comment>
<dbReference type="Gene3D" id="1.10.510.10">
    <property type="entry name" value="Transferase(Phosphotransferase) domain 1"/>
    <property type="match status" value="1"/>
</dbReference>
<evidence type="ECO:0000256" key="1">
    <source>
        <dbReference type="ARBA" id="ARBA00012513"/>
    </source>
</evidence>
<evidence type="ECO:0000313" key="9">
    <source>
        <dbReference type="Proteomes" id="UP000660729"/>
    </source>
</evidence>
<dbReference type="InterPro" id="IPR000719">
    <property type="entry name" value="Prot_kinase_dom"/>
</dbReference>
<dbReference type="PROSITE" id="PS00108">
    <property type="entry name" value="PROTEIN_KINASE_ST"/>
    <property type="match status" value="1"/>
</dbReference>
<dbReference type="OrthoDB" id="310217at2759"/>
<evidence type="ECO:0000256" key="4">
    <source>
        <dbReference type="ARBA" id="ARBA00022777"/>
    </source>
</evidence>
<reference evidence="8" key="1">
    <citation type="submission" date="2020-04" db="EMBL/GenBank/DDBJ databases">
        <title>Draft genome resource of the tomato pathogen Pseudocercospora fuligena.</title>
        <authorList>
            <person name="Zaccaron A."/>
        </authorList>
    </citation>
    <scope>NUCLEOTIDE SEQUENCE</scope>
    <source>
        <strain evidence="8">PF001</strain>
    </source>
</reference>
<protein>
    <recommendedName>
        <fullName evidence="1">non-specific serine/threonine protein kinase</fullName>
        <ecNumber evidence="1">2.7.11.1</ecNumber>
    </recommendedName>
</protein>
<dbReference type="PANTHER" id="PTHR43671">
    <property type="entry name" value="SERINE/THREONINE-PROTEIN KINASE NEK"/>
    <property type="match status" value="1"/>
</dbReference>
<evidence type="ECO:0000256" key="5">
    <source>
        <dbReference type="ARBA" id="ARBA00022840"/>
    </source>
</evidence>
<keyword evidence="3" id="KW-0547">Nucleotide-binding</keyword>
<keyword evidence="2" id="KW-0808">Transferase</keyword>
<dbReference type="InterPro" id="IPR050660">
    <property type="entry name" value="NEK_Ser/Thr_kinase"/>
</dbReference>
<dbReference type="EMBL" id="JABCIY010000169">
    <property type="protein sequence ID" value="KAF7190540.1"/>
    <property type="molecule type" value="Genomic_DNA"/>
</dbReference>
<dbReference type="Pfam" id="PF00069">
    <property type="entry name" value="Pkinase"/>
    <property type="match status" value="1"/>
</dbReference>
<dbReference type="GO" id="GO:0005524">
    <property type="term" value="F:ATP binding"/>
    <property type="evidence" value="ECO:0007669"/>
    <property type="project" value="UniProtKB-KW"/>
</dbReference>
<keyword evidence="4 8" id="KW-0418">Kinase</keyword>
<organism evidence="8 9">
    <name type="scientific">Pseudocercospora fuligena</name>
    <dbReference type="NCBI Taxonomy" id="685502"/>
    <lineage>
        <taxon>Eukaryota</taxon>
        <taxon>Fungi</taxon>
        <taxon>Dikarya</taxon>
        <taxon>Ascomycota</taxon>
        <taxon>Pezizomycotina</taxon>
        <taxon>Dothideomycetes</taxon>
        <taxon>Dothideomycetidae</taxon>
        <taxon>Mycosphaerellales</taxon>
        <taxon>Mycosphaerellaceae</taxon>
        <taxon>Pseudocercospora</taxon>
    </lineage>
</organism>
<evidence type="ECO:0000259" key="7">
    <source>
        <dbReference type="PROSITE" id="PS50011"/>
    </source>
</evidence>
<evidence type="ECO:0000256" key="3">
    <source>
        <dbReference type="ARBA" id="ARBA00022741"/>
    </source>
</evidence>